<proteinExistence type="predicted"/>
<accession>A0AAV1T7H8</accession>
<reference evidence="1" key="1">
    <citation type="submission" date="2024-01" db="EMBL/GenBank/DDBJ databases">
        <authorList>
            <person name="Webb A."/>
        </authorList>
    </citation>
    <scope>NUCLEOTIDE SEQUENCE</scope>
    <source>
        <strain evidence="1">Pm1</strain>
    </source>
</reference>
<name>A0AAV1T7H8_9STRA</name>
<comment type="caution">
    <text evidence="1">The sequence shown here is derived from an EMBL/GenBank/DDBJ whole genome shotgun (WGS) entry which is preliminary data.</text>
</comment>
<dbReference type="EMBL" id="CAKLBY020000031">
    <property type="protein sequence ID" value="CAK7906410.1"/>
    <property type="molecule type" value="Genomic_DNA"/>
</dbReference>
<dbReference type="Proteomes" id="UP001162060">
    <property type="component" value="Unassembled WGS sequence"/>
</dbReference>
<gene>
    <name evidence="1" type="ORF">PM001_LOCUS3325</name>
</gene>
<organism evidence="1 2">
    <name type="scientific">Peronospora matthiolae</name>
    <dbReference type="NCBI Taxonomy" id="2874970"/>
    <lineage>
        <taxon>Eukaryota</taxon>
        <taxon>Sar</taxon>
        <taxon>Stramenopiles</taxon>
        <taxon>Oomycota</taxon>
        <taxon>Peronosporomycetes</taxon>
        <taxon>Peronosporales</taxon>
        <taxon>Peronosporaceae</taxon>
        <taxon>Peronospora</taxon>
    </lineage>
</organism>
<dbReference type="AlphaFoldDB" id="A0AAV1T7H8"/>
<protein>
    <submittedName>
        <fullName evidence="1">Uncharacterized protein</fullName>
    </submittedName>
</protein>
<evidence type="ECO:0000313" key="1">
    <source>
        <dbReference type="EMBL" id="CAK7906410.1"/>
    </source>
</evidence>
<sequence length="38" mass="4554">MIRKLLLRLRGRKKLRLDLLLFRRRRRGGGSRVPSVPL</sequence>
<evidence type="ECO:0000313" key="2">
    <source>
        <dbReference type="Proteomes" id="UP001162060"/>
    </source>
</evidence>